<dbReference type="EMBL" id="OX459957">
    <property type="protein sequence ID" value="CAI9163686.1"/>
    <property type="molecule type" value="Genomic_DNA"/>
</dbReference>
<evidence type="ECO:0000313" key="1">
    <source>
        <dbReference type="EMBL" id="CAI9163686.1"/>
    </source>
</evidence>
<keyword evidence="2" id="KW-1185">Reference proteome</keyword>
<protein>
    <submittedName>
        <fullName evidence="1">Uncharacterized protein</fullName>
    </submittedName>
</protein>
<reference evidence="1" key="1">
    <citation type="submission" date="2023-04" db="EMBL/GenBank/DDBJ databases">
        <authorList>
            <consortium name="ELIXIR-Norway"/>
        </authorList>
    </citation>
    <scope>NUCLEOTIDE SEQUENCE [LARGE SCALE GENOMIC DNA]</scope>
</reference>
<sequence length="105" mass="11166">MPRVGPISQAPGPSDNILPVGDGVWEPLLTHSDGEWGLGGPSPSWWSKAEPLFDSSAPRGPALAGAQGARPNYRDTEGKQGILSLGWRIFLSYTLFSFLKISSGT</sequence>
<name>A0ABN8YSR7_RANTA</name>
<proteinExistence type="predicted"/>
<dbReference type="Proteomes" id="UP001176941">
    <property type="component" value="Chromosome 21"/>
</dbReference>
<evidence type="ECO:0000313" key="2">
    <source>
        <dbReference type="Proteomes" id="UP001176941"/>
    </source>
</evidence>
<organism evidence="1 2">
    <name type="scientific">Rangifer tarandus platyrhynchus</name>
    <name type="common">Svalbard reindeer</name>
    <dbReference type="NCBI Taxonomy" id="3082113"/>
    <lineage>
        <taxon>Eukaryota</taxon>
        <taxon>Metazoa</taxon>
        <taxon>Chordata</taxon>
        <taxon>Craniata</taxon>
        <taxon>Vertebrata</taxon>
        <taxon>Euteleostomi</taxon>
        <taxon>Mammalia</taxon>
        <taxon>Eutheria</taxon>
        <taxon>Laurasiatheria</taxon>
        <taxon>Artiodactyla</taxon>
        <taxon>Ruminantia</taxon>
        <taxon>Pecora</taxon>
        <taxon>Cervidae</taxon>
        <taxon>Odocoileinae</taxon>
        <taxon>Rangifer</taxon>
    </lineage>
</organism>
<accession>A0ABN8YSR7</accession>
<gene>
    <name evidence="1" type="ORF">MRATA1EN1_LOCUS12648</name>
</gene>